<dbReference type="InterPro" id="IPR006186">
    <property type="entry name" value="Ser/Thr-sp_prot-phosphatase"/>
</dbReference>
<sequence>MMNHVKYFEHNFFNRGINLRRQFALSVVPKMTEASQSPAVELPTRGMEEAEKIKVLANQLFSEGEYEKAIEKYTEAIVIKETAVYYSNRAFCHIRLENYGSAITDATRAIQLDPRFQKGYYRRATANFMLKKFEKALIDFRELSRLTPNNPDVKERLAECERAARYEAFQRAIAMDAEPLASVVLANQIASLSLPKDYNGPRLGTVDWPIPANERLITPEVIVQMTEDFRNQKRIHLKYGVMLLLSARNLLDRLPTLVDIPLFDQTNNGRYTVVGDTHGQYYDLLHIFELNGTPSPANPYLFTDGPIRFAEPSGTYVDRGSFSVEVILLLLAYKLLYPAHVHLLRGNHESHNPNSMYGFDGEVRAKFGAPRMFDLFKAAPGAQLPADRSALGPRVLCLHGGLFHRDGVTLADINAIDRKREPPDEANSLMSDILWSDPQVLPGRSPSKRGTQGFNFGPDVTQRFCEGNKIDFIMRSHEQQPDGYVAAHPGRCYTVFSAPNYCDQLHNKGSIAHIMGGRRDPEFVQYTCVPHPDVPVMNYANPFMKMMMRG</sequence>
<evidence type="ECO:0000256" key="5">
    <source>
        <dbReference type="ARBA" id="ARBA00022801"/>
    </source>
</evidence>
<dbReference type="Proteomes" id="UP001141327">
    <property type="component" value="Unassembled WGS sequence"/>
</dbReference>
<reference evidence="10" key="1">
    <citation type="journal article" date="2022" name="bioRxiv">
        <title>Genomics of Preaxostyla Flagellates Illuminates Evolutionary Transitions and the Path Towards Mitochondrial Loss.</title>
        <authorList>
            <person name="Novak L.V.F."/>
            <person name="Treitli S.C."/>
            <person name="Pyrih J."/>
            <person name="Halakuc P."/>
            <person name="Pipaliya S.V."/>
            <person name="Vacek V."/>
            <person name="Brzon O."/>
            <person name="Soukal P."/>
            <person name="Eme L."/>
            <person name="Dacks J.B."/>
            <person name="Karnkowska A."/>
            <person name="Elias M."/>
            <person name="Hampl V."/>
        </authorList>
    </citation>
    <scope>NUCLEOTIDE SEQUENCE</scope>
    <source>
        <strain evidence="10">RCP-MX</strain>
    </source>
</reference>
<evidence type="ECO:0000256" key="4">
    <source>
        <dbReference type="ARBA" id="ARBA00022737"/>
    </source>
</evidence>
<comment type="caution">
    <text evidence="10">The sequence shown here is derived from an EMBL/GenBank/DDBJ whole genome shotgun (WGS) entry which is preliminary data.</text>
</comment>
<evidence type="ECO:0000259" key="9">
    <source>
        <dbReference type="PROSITE" id="PS00125"/>
    </source>
</evidence>
<dbReference type="InterPro" id="IPR004843">
    <property type="entry name" value="Calcineurin-like_PHP"/>
</dbReference>
<feature type="repeat" description="TPR" evidence="7">
    <location>
        <begin position="50"/>
        <end position="83"/>
    </location>
</feature>
<dbReference type="PROSITE" id="PS00125">
    <property type="entry name" value="SER_THR_PHOSPHATASE"/>
    <property type="match status" value="1"/>
</dbReference>
<evidence type="ECO:0000256" key="1">
    <source>
        <dbReference type="ARBA" id="ARBA00001936"/>
    </source>
</evidence>
<dbReference type="InterPro" id="IPR013235">
    <property type="entry name" value="PPP_dom"/>
</dbReference>
<dbReference type="PANTHER" id="PTHR45668">
    <property type="entry name" value="SERINE/THREONINE-PROTEIN PHOSPHATASE 5-RELATED"/>
    <property type="match status" value="1"/>
</dbReference>
<accession>A0ABQ8US54</accession>
<keyword evidence="4" id="KW-0677">Repeat</keyword>
<comment type="similarity">
    <text evidence="2">Belongs to the PPP phosphatase family. PP-5 (PP-T) subfamily.</text>
</comment>
<dbReference type="InterPro" id="IPR019734">
    <property type="entry name" value="TPR_rpt"/>
</dbReference>
<keyword evidence="3" id="KW-0479">Metal-binding</keyword>
<keyword evidence="5 8" id="KW-0378">Hydrolase</keyword>
<dbReference type="InterPro" id="IPR011990">
    <property type="entry name" value="TPR-like_helical_dom_sf"/>
</dbReference>
<keyword evidence="11" id="KW-1185">Reference proteome</keyword>
<dbReference type="InterPro" id="IPR029052">
    <property type="entry name" value="Metallo-depent_PP-like"/>
</dbReference>
<name>A0ABQ8US54_9EUKA</name>
<dbReference type="PROSITE" id="PS50005">
    <property type="entry name" value="TPR"/>
    <property type="match status" value="2"/>
</dbReference>
<evidence type="ECO:0000313" key="10">
    <source>
        <dbReference type="EMBL" id="KAJ4460174.1"/>
    </source>
</evidence>
<dbReference type="Gene3D" id="1.25.40.10">
    <property type="entry name" value="Tetratricopeptide repeat domain"/>
    <property type="match status" value="1"/>
</dbReference>
<comment type="catalytic activity">
    <reaction evidence="8">
        <text>O-phospho-L-threonyl-[protein] + H2O = L-threonyl-[protein] + phosphate</text>
        <dbReference type="Rhea" id="RHEA:47004"/>
        <dbReference type="Rhea" id="RHEA-COMP:11060"/>
        <dbReference type="Rhea" id="RHEA-COMP:11605"/>
        <dbReference type="ChEBI" id="CHEBI:15377"/>
        <dbReference type="ChEBI" id="CHEBI:30013"/>
        <dbReference type="ChEBI" id="CHEBI:43474"/>
        <dbReference type="ChEBI" id="CHEBI:61977"/>
        <dbReference type="EC" id="3.1.3.16"/>
    </reaction>
</comment>
<evidence type="ECO:0000256" key="8">
    <source>
        <dbReference type="RuleBase" id="RU004273"/>
    </source>
</evidence>
<dbReference type="Gene3D" id="3.60.21.10">
    <property type="match status" value="1"/>
</dbReference>
<evidence type="ECO:0000256" key="6">
    <source>
        <dbReference type="ARBA" id="ARBA00023211"/>
    </source>
</evidence>
<evidence type="ECO:0000256" key="3">
    <source>
        <dbReference type="ARBA" id="ARBA00022723"/>
    </source>
</evidence>
<evidence type="ECO:0000256" key="2">
    <source>
        <dbReference type="ARBA" id="ARBA00008786"/>
    </source>
</evidence>
<dbReference type="SMART" id="SM00028">
    <property type="entry name" value="TPR"/>
    <property type="match status" value="3"/>
</dbReference>
<feature type="domain" description="Serine/threonine specific protein phosphatases" evidence="9">
    <location>
        <begin position="344"/>
        <end position="349"/>
    </location>
</feature>
<dbReference type="PIRSF" id="PIRSF033096">
    <property type="entry name" value="PPPtase_5"/>
    <property type="match status" value="1"/>
</dbReference>
<keyword evidence="7" id="KW-0802">TPR repeat</keyword>
<evidence type="ECO:0000256" key="7">
    <source>
        <dbReference type="PROSITE-ProRule" id="PRU00339"/>
    </source>
</evidence>
<comment type="cofactor">
    <cofactor evidence="1">
        <name>Mn(2+)</name>
        <dbReference type="ChEBI" id="CHEBI:29035"/>
    </cofactor>
</comment>
<evidence type="ECO:0000313" key="11">
    <source>
        <dbReference type="Proteomes" id="UP001141327"/>
    </source>
</evidence>
<proteinExistence type="inferred from homology"/>
<organism evidence="10 11">
    <name type="scientific">Paratrimastix pyriformis</name>
    <dbReference type="NCBI Taxonomy" id="342808"/>
    <lineage>
        <taxon>Eukaryota</taxon>
        <taxon>Metamonada</taxon>
        <taxon>Preaxostyla</taxon>
        <taxon>Paratrimastigidae</taxon>
        <taxon>Paratrimastix</taxon>
    </lineage>
</organism>
<dbReference type="InterPro" id="IPR051134">
    <property type="entry name" value="PPP_phosphatase"/>
</dbReference>
<dbReference type="EC" id="3.1.3.16" evidence="8"/>
<dbReference type="SMART" id="SM00156">
    <property type="entry name" value="PP2Ac"/>
    <property type="match status" value="1"/>
</dbReference>
<protein>
    <recommendedName>
        <fullName evidence="8">Serine/threonine-protein phosphatase</fullName>
        <ecNumber evidence="8">3.1.3.16</ecNumber>
    </recommendedName>
</protein>
<dbReference type="SUPFAM" id="SSF56300">
    <property type="entry name" value="Metallo-dependent phosphatases"/>
    <property type="match status" value="1"/>
</dbReference>
<dbReference type="EMBL" id="JAPMOS010000014">
    <property type="protein sequence ID" value="KAJ4460174.1"/>
    <property type="molecule type" value="Genomic_DNA"/>
</dbReference>
<dbReference type="Pfam" id="PF08321">
    <property type="entry name" value="PPP5"/>
    <property type="match status" value="1"/>
</dbReference>
<keyword evidence="6" id="KW-0464">Manganese</keyword>
<dbReference type="Pfam" id="PF00149">
    <property type="entry name" value="Metallophos"/>
    <property type="match status" value="1"/>
</dbReference>
<dbReference type="SUPFAM" id="SSF48452">
    <property type="entry name" value="TPR-like"/>
    <property type="match status" value="1"/>
</dbReference>
<dbReference type="PRINTS" id="PR00114">
    <property type="entry name" value="STPHPHTASE"/>
</dbReference>
<feature type="repeat" description="TPR" evidence="7">
    <location>
        <begin position="117"/>
        <end position="150"/>
    </location>
</feature>
<gene>
    <name evidence="10" type="ORF">PAPYR_3563</name>
</gene>
<dbReference type="PANTHER" id="PTHR45668:SF5">
    <property type="entry name" value="SERINE_THREONINE-PROTEIN PHOSPHATASE 5"/>
    <property type="match status" value="1"/>
</dbReference>